<dbReference type="Proteomes" id="UP000583929">
    <property type="component" value="Unassembled WGS sequence"/>
</dbReference>
<evidence type="ECO:0000256" key="5">
    <source>
        <dbReference type="ARBA" id="ARBA00023136"/>
    </source>
</evidence>
<dbReference type="PANTHER" id="PTHR35326:SF3">
    <property type="entry name" value="PROTEIN PSBN"/>
    <property type="match status" value="1"/>
</dbReference>
<sequence>MNMQNNTTAPSIHAIIQQPTGIEIAHKEANYNCDAQWRISYSSLFTGYALYTAFGQPSQQLRDPFEEHGDIKFRYLYPVEMKERSLMRVIRGKNIGEELDSVMLGNL</sequence>
<organism evidence="7 9">
    <name type="scientific">Cannabis sativa</name>
    <name type="common">Hemp</name>
    <name type="synonym">Marijuana</name>
    <dbReference type="NCBI Taxonomy" id="3483"/>
    <lineage>
        <taxon>Eukaryota</taxon>
        <taxon>Viridiplantae</taxon>
        <taxon>Streptophyta</taxon>
        <taxon>Embryophyta</taxon>
        <taxon>Tracheophyta</taxon>
        <taxon>Spermatophyta</taxon>
        <taxon>Magnoliopsida</taxon>
        <taxon>eudicotyledons</taxon>
        <taxon>Gunneridae</taxon>
        <taxon>Pentapetalae</taxon>
        <taxon>rosids</taxon>
        <taxon>fabids</taxon>
        <taxon>Rosales</taxon>
        <taxon>Cannabaceae</taxon>
        <taxon>Cannabis</taxon>
    </lineage>
</organism>
<dbReference type="Pfam" id="PF02468">
    <property type="entry name" value="PsbN"/>
    <property type="match status" value="1"/>
</dbReference>
<evidence type="ECO:0000256" key="1">
    <source>
        <dbReference type="ARBA" id="ARBA00004411"/>
    </source>
</evidence>
<name>A0A7J6HQZ7_CANSA</name>
<accession>A0A7J6HQZ7</accession>
<reference evidence="8 9" key="1">
    <citation type="journal article" date="2020" name="bioRxiv">
        <title>Sequence and annotation of 42 cannabis genomes reveals extensive copy number variation in cannabinoid synthesis and pathogen resistance genes.</title>
        <authorList>
            <person name="Mckernan K.J."/>
            <person name="Helbert Y."/>
            <person name="Kane L.T."/>
            <person name="Ebling H."/>
            <person name="Zhang L."/>
            <person name="Liu B."/>
            <person name="Eaton Z."/>
            <person name="Mclaughlin S."/>
            <person name="Kingan S."/>
            <person name="Baybayan P."/>
            <person name="Concepcion G."/>
            <person name="Jordan M."/>
            <person name="Riva A."/>
            <person name="Barbazuk W."/>
            <person name="Harkins T."/>
        </authorList>
    </citation>
    <scope>NUCLEOTIDE SEQUENCE [LARGE SCALE GENOMIC DNA]</scope>
    <source>
        <strain evidence="8 9">cv. Jamaican Lion 4</strain>
        <strain evidence="7">Father</strain>
        <strain evidence="6">Mother</strain>
        <tissue evidence="7">Leaf</tissue>
    </source>
</reference>
<keyword evidence="9" id="KW-1185">Reference proteome</keyword>
<evidence type="ECO:0000313" key="8">
    <source>
        <dbReference type="Proteomes" id="UP000525078"/>
    </source>
</evidence>
<dbReference type="Proteomes" id="UP000525078">
    <property type="component" value="Unassembled WGS sequence"/>
</dbReference>
<dbReference type="AlphaFoldDB" id="A0A7J6HQZ7"/>
<gene>
    <name evidence="6" type="ORF">F8388_005718</name>
    <name evidence="7" type="ORF">G4B88_027582</name>
</gene>
<evidence type="ECO:0000256" key="4">
    <source>
        <dbReference type="ARBA" id="ARBA00023078"/>
    </source>
</evidence>
<dbReference type="EMBL" id="JAATIQ010000032">
    <property type="protein sequence ID" value="KAF4397713.1"/>
    <property type="molecule type" value="Genomic_DNA"/>
</dbReference>
<proteinExistence type="predicted"/>
<keyword evidence="2" id="KW-0812">Transmembrane</keyword>
<keyword evidence="3" id="KW-1133">Transmembrane helix</keyword>
<dbReference type="PANTHER" id="PTHR35326">
    <property type="entry name" value="PROTEIN PSBN"/>
    <property type="match status" value="1"/>
</dbReference>
<protein>
    <submittedName>
        <fullName evidence="7">Uncharacterized protein</fullName>
    </submittedName>
</protein>
<evidence type="ECO:0000256" key="3">
    <source>
        <dbReference type="ARBA" id="ARBA00022989"/>
    </source>
</evidence>
<comment type="subcellular location">
    <subcellularLocation>
        <location evidence="1">Plastid membrane</location>
        <topology evidence="1">Single-pass membrane protein</topology>
    </subcellularLocation>
</comment>
<comment type="caution">
    <text evidence="7">The sequence shown here is derived from an EMBL/GenBank/DDBJ whole genome shotgun (WGS) entry which is preliminary data.</text>
</comment>
<evidence type="ECO:0000256" key="2">
    <source>
        <dbReference type="ARBA" id="ARBA00022692"/>
    </source>
</evidence>
<keyword evidence="5" id="KW-0472">Membrane</keyword>
<dbReference type="GO" id="GO:0015979">
    <property type="term" value="P:photosynthesis"/>
    <property type="evidence" value="ECO:0007669"/>
    <property type="project" value="InterPro"/>
</dbReference>
<keyword evidence="4" id="KW-0793">Thylakoid</keyword>
<dbReference type="EMBL" id="JAATIP010000027">
    <property type="protein sequence ID" value="KAF4390905.1"/>
    <property type="molecule type" value="Genomic_DNA"/>
</dbReference>
<dbReference type="GO" id="GO:0042170">
    <property type="term" value="C:plastid membrane"/>
    <property type="evidence" value="ECO:0007669"/>
    <property type="project" value="UniProtKB-SubCell"/>
</dbReference>
<evidence type="ECO:0000313" key="7">
    <source>
        <dbReference type="EMBL" id="KAF4397713.1"/>
    </source>
</evidence>
<evidence type="ECO:0000313" key="6">
    <source>
        <dbReference type="EMBL" id="KAF4390905.1"/>
    </source>
</evidence>
<evidence type="ECO:0000313" key="9">
    <source>
        <dbReference type="Proteomes" id="UP000583929"/>
    </source>
</evidence>
<dbReference type="InterPro" id="IPR003398">
    <property type="entry name" value="PSII_PsbN"/>
</dbReference>